<dbReference type="GO" id="GO:0016853">
    <property type="term" value="F:isomerase activity"/>
    <property type="evidence" value="ECO:0007669"/>
    <property type="project" value="UniProtKB-KW"/>
</dbReference>
<gene>
    <name evidence="2" type="ORF">SAMN04488122_1094</name>
</gene>
<dbReference type="Gene3D" id="3.40.30.10">
    <property type="entry name" value="Glutaredoxin"/>
    <property type="match status" value="1"/>
</dbReference>
<evidence type="ECO:0000256" key="1">
    <source>
        <dbReference type="SAM" id="SignalP"/>
    </source>
</evidence>
<name>A0A1I0PYG7_9BACT</name>
<dbReference type="AlphaFoldDB" id="A0A1I0PYG7"/>
<dbReference type="EMBL" id="FOJG01000001">
    <property type="protein sequence ID" value="SEW19690.1"/>
    <property type="molecule type" value="Genomic_DNA"/>
</dbReference>
<dbReference type="CDD" id="cd02947">
    <property type="entry name" value="TRX_family"/>
    <property type="match status" value="1"/>
</dbReference>
<organism evidence="2 3">
    <name type="scientific">Chitinophaga arvensicola</name>
    <dbReference type="NCBI Taxonomy" id="29529"/>
    <lineage>
        <taxon>Bacteria</taxon>
        <taxon>Pseudomonadati</taxon>
        <taxon>Bacteroidota</taxon>
        <taxon>Chitinophagia</taxon>
        <taxon>Chitinophagales</taxon>
        <taxon>Chitinophagaceae</taxon>
        <taxon>Chitinophaga</taxon>
    </lineage>
</organism>
<sequence>MRLKTLLLGGGLLFSSLAWAQSGSVLKGKIDMKTLMNDTSTTWFYKGVNSYQPNDNMLNYIKSNRSNFNLVVVMGTWDDASREVVPALYKVMITGGSPDEQIVMFAADKKLQTDSPVDYKVKKLPTIIVMKDGKEEGRIVGTPKESVEGDLSRILLSSTKKEKDNKEKE</sequence>
<evidence type="ECO:0000313" key="2">
    <source>
        <dbReference type="EMBL" id="SEW19690.1"/>
    </source>
</evidence>
<dbReference type="STRING" id="29529.SAMN04488122_1094"/>
<accession>A0A1I0PYG7</accession>
<dbReference type="InterPro" id="IPR036249">
    <property type="entry name" value="Thioredoxin-like_sf"/>
</dbReference>
<feature type="signal peptide" evidence="1">
    <location>
        <begin position="1"/>
        <end position="20"/>
    </location>
</feature>
<protein>
    <submittedName>
        <fullName evidence="2">Thiol-disulfide isomerase or thioredoxin</fullName>
    </submittedName>
</protein>
<evidence type="ECO:0000313" key="3">
    <source>
        <dbReference type="Proteomes" id="UP000199310"/>
    </source>
</evidence>
<keyword evidence="1" id="KW-0732">Signal</keyword>
<feature type="chain" id="PRO_5011611826" evidence="1">
    <location>
        <begin position="21"/>
        <end position="169"/>
    </location>
</feature>
<dbReference type="SUPFAM" id="SSF52833">
    <property type="entry name" value="Thioredoxin-like"/>
    <property type="match status" value="1"/>
</dbReference>
<reference evidence="3" key="1">
    <citation type="submission" date="2016-10" db="EMBL/GenBank/DDBJ databases">
        <authorList>
            <person name="Varghese N."/>
            <person name="Submissions S."/>
        </authorList>
    </citation>
    <scope>NUCLEOTIDE SEQUENCE [LARGE SCALE GENOMIC DNA]</scope>
    <source>
        <strain evidence="3">DSM 3695</strain>
    </source>
</reference>
<dbReference type="OrthoDB" id="6398367at2"/>
<dbReference type="Proteomes" id="UP000199310">
    <property type="component" value="Unassembled WGS sequence"/>
</dbReference>
<keyword evidence="2" id="KW-0413">Isomerase</keyword>
<proteinExistence type="predicted"/>
<dbReference type="RefSeq" id="WP_089891560.1">
    <property type="nucleotide sequence ID" value="NZ_FOJG01000001.1"/>
</dbReference>
<keyword evidence="3" id="KW-1185">Reference proteome</keyword>